<organism evidence="1 2">
    <name type="scientific">Solanum verrucosum</name>
    <dbReference type="NCBI Taxonomy" id="315347"/>
    <lineage>
        <taxon>Eukaryota</taxon>
        <taxon>Viridiplantae</taxon>
        <taxon>Streptophyta</taxon>
        <taxon>Embryophyta</taxon>
        <taxon>Tracheophyta</taxon>
        <taxon>Spermatophyta</taxon>
        <taxon>Magnoliopsida</taxon>
        <taxon>eudicotyledons</taxon>
        <taxon>Gunneridae</taxon>
        <taxon>Pentapetalae</taxon>
        <taxon>asterids</taxon>
        <taxon>lamiids</taxon>
        <taxon>Solanales</taxon>
        <taxon>Solanaceae</taxon>
        <taxon>Solanoideae</taxon>
        <taxon>Solaneae</taxon>
        <taxon>Solanum</taxon>
    </lineage>
</organism>
<dbReference type="InterPro" id="IPR036691">
    <property type="entry name" value="Endo/exonu/phosph_ase_sf"/>
</dbReference>
<dbReference type="Gene3D" id="3.60.10.10">
    <property type="entry name" value="Endonuclease/exonuclease/phosphatase"/>
    <property type="match status" value="1"/>
</dbReference>
<keyword evidence="2" id="KW-1185">Reference proteome</keyword>
<evidence type="ECO:0000313" key="1">
    <source>
        <dbReference type="EMBL" id="WMV46578.1"/>
    </source>
</evidence>
<dbReference type="AlphaFoldDB" id="A0AAF0ZQX9"/>
<dbReference type="EMBL" id="CP133620">
    <property type="protein sequence ID" value="WMV46578.1"/>
    <property type="molecule type" value="Genomic_DNA"/>
</dbReference>
<evidence type="ECO:0000313" key="2">
    <source>
        <dbReference type="Proteomes" id="UP001234989"/>
    </source>
</evidence>
<accession>A0AAF0ZQX9</accession>
<reference evidence="1" key="1">
    <citation type="submission" date="2023-08" db="EMBL/GenBank/DDBJ databases">
        <title>A de novo genome assembly of Solanum verrucosum Schlechtendal, a Mexican diploid species geographically isolated from the other diploid A-genome species in potato relatives.</title>
        <authorList>
            <person name="Hosaka K."/>
        </authorList>
    </citation>
    <scope>NUCLEOTIDE SEQUENCE</scope>
    <source>
        <tissue evidence="1">Young leaves</tissue>
    </source>
</reference>
<gene>
    <name evidence="1" type="ORF">MTR67_039963</name>
</gene>
<proteinExistence type="predicted"/>
<evidence type="ECO:0008006" key="3">
    <source>
        <dbReference type="Google" id="ProtNLM"/>
    </source>
</evidence>
<name>A0AAF0ZQX9_SOLVR</name>
<sequence>MRVKIISWNVRGLNGSDKRDTARKLIHQWEADIYVLVETKLEGNIDGLIPNIWENRWMGEVHKEAMGSSGGIAILWDKRVWKGELVEIGRQSLTGKFTGGFKDKVKEWWDSFNIEGRAGYILAEKMKLLKVKMKEWSKENKGNWKQRKEDILSQIANWEIIQEHRMLTDDEILQKVNLAMEFEEIAKK</sequence>
<dbReference type="Proteomes" id="UP001234989">
    <property type="component" value="Chromosome 9"/>
</dbReference>
<protein>
    <recommendedName>
        <fullName evidence="3">Endonuclease/exonuclease/phosphatase domain-containing protein</fullName>
    </recommendedName>
</protein>
<dbReference type="SUPFAM" id="SSF56219">
    <property type="entry name" value="DNase I-like"/>
    <property type="match status" value="1"/>
</dbReference>